<proteinExistence type="predicted"/>
<dbReference type="PANTHER" id="PTHR35370:SF1">
    <property type="entry name" value="TYPE VI SECRETION SYSTEM COMPONENT TSSF1"/>
    <property type="match status" value="1"/>
</dbReference>
<protein>
    <submittedName>
        <fullName evidence="2">Type VI secretion system baseplate subunit TssF</fullName>
    </submittedName>
</protein>
<dbReference type="EMBL" id="JAZHGA010000021">
    <property type="protein sequence ID" value="MEM5343139.1"/>
    <property type="molecule type" value="Genomic_DNA"/>
</dbReference>
<dbReference type="RefSeq" id="WP_147237626.1">
    <property type="nucleotide sequence ID" value="NZ_JAZHFZ010000021.1"/>
</dbReference>
<reference evidence="1 4" key="3">
    <citation type="submission" date="2024-01" db="EMBL/GenBank/DDBJ databases">
        <title>The diversity of rhizobia nodulating Mimosa spp. in eleven states of Brazil covering several biomes is determined by host plant, location, and edaphic factors.</title>
        <authorList>
            <person name="Rouws L."/>
            <person name="Barauna A."/>
            <person name="Beukes C."/>
            <person name="De Faria S.M."/>
            <person name="Gross E."/>
            <person name="Dos Reis Junior F.B."/>
            <person name="Simon M."/>
            <person name="Maluk M."/>
            <person name="Odee D.W."/>
            <person name="Kenicer G."/>
            <person name="Young J.P.W."/>
            <person name="Reis V.M."/>
            <person name="Zilli J."/>
            <person name="James E.K."/>
        </authorList>
    </citation>
    <scope>NUCLEOTIDE SEQUENCE [LARGE SCALE GENOMIC DNA]</scope>
    <source>
        <strain evidence="1 4">JPY530</strain>
    </source>
</reference>
<dbReference type="PIRSF" id="PIRSF028304">
    <property type="entry name" value="UCP028304"/>
    <property type="match status" value="1"/>
</dbReference>
<dbReference type="Pfam" id="PF05947">
    <property type="entry name" value="T6SS_TssF"/>
    <property type="match status" value="1"/>
</dbReference>
<dbReference type="EMBL" id="VOQS01000005">
    <property type="protein sequence ID" value="TXC80101.1"/>
    <property type="molecule type" value="Genomic_DNA"/>
</dbReference>
<sequence length="632" mass="69868">MDPKLLEYFNGQLVRLREQGGAFAQQHPEIAARLGTQRATGGDPYVRFLIESFCQMAARTQTKLDAQFPKFAAQLMDALCPGYVAPTPSIAVARVYPRAVDANAPNAPNGHTVPRGTMFKARVAAGERTACQFRSARDVALYPLEISDARLTGIPADIQGIDRYVSAERHVRGALRIRFRTTDTSPISGLQGLDRLPVYLAGDEHFASHLFELLHAGAVALVIGEPGQFDTNGRSPSVVTSRPLAHEGLGVDEGLLPMSWSKFHAYDLLREYFACPNQFYFFTLTGLKEGFSRIRGHAVEVVVLLDRSAEKLAGVMDAARLALFCTPAINLFSRRTDQIGISPGSTDTLLFPSRIDPLDYEVFSIDRVIAQETPTSPGHEFRPMFATLNNDRRNYGRYFTTRREQRVISGSAQRAGTRTSYIGTELFVSLVDQQNAPWSGALRYLTAEAWVTNRDLPLLVPRNGVNDLEGGDDNVIASVGLVRPPSPPRPPWVEREVPWRLVRLLNFANLPISDMSHRDGGKALRDLLRLHLPDGDNGMLRQIEGLIGAKSGPVERMLTREGPLVFGRGVEYTLTVDETGFSGASPYLLGLIVERFLSSHESLSAFTQTELHSMQRGLIARWPVRMGTREGN</sequence>
<dbReference type="Proteomes" id="UP001481677">
    <property type="component" value="Unassembled WGS sequence"/>
</dbReference>
<evidence type="ECO:0000313" key="1">
    <source>
        <dbReference type="EMBL" id="MEM5343139.1"/>
    </source>
</evidence>
<dbReference type="NCBIfam" id="TIGR03359">
    <property type="entry name" value="VI_chp_6"/>
    <property type="match status" value="1"/>
</dbReference>
<dbReference type="Proteomes" id="UP000321776">
    <property type="component" value="Unassembled WGS sequence"/>
</dbReference>
<evidence type="ECO:0000313" key="2">
    <source>
        <dbReference type="EMBL" id="TXC80101.1"/>
    </source>
</evidence>
<reference evidence="2" key="2">
    <citation type="submission" date="2019-08" db="EMBL/GenBank/DDBJ databases">
        <authorList>
            <person name="Im W.-T."/>
        </authorList>
    </citation>
    <scope>NUCLEOTIDE SEQUENCE</scope>
    <source>
        <strain evidence="2">NF 2-5-3</strain>
    </source>
</reference>
<organism evidence="2 3">
    <name type="scientific">Paraburkholderia azotifigens</name>
    <dbReference type="NCBI Taxonomy" id="2057004"/>
    <lineage>
        <taxon>Bacteria</taxon>
        <taxon>Pseudomonadati</taxon>
        <taxon>Pseudomonadota</taxon>
        <taxon>Betaproteobacteria</taxon>
        <taxon>Burkholderiales</taxon>
        <taxon>Burkholderiaceae</taxon>
        <taxon>Paraburkholderia</taxon>
    </lineage>
</organism>
<reference evidence="2 3" key="1">
    <citation type="journal article" date="2018" name="Int. J. Syst. Evol. Microbiol.">
        <title>Paraburkholderia azotifigens sp. nov., a nitrogen-fixing bacterium isolated from paddy soil.</title>
        <authorList>
            <person name="Choi G.M."/>
            <person name="Im W.T."/>
        </authorList>
    </citation>
    <scope>NUCLEOTIDE SEQUENCE [LARGE SCALE GENOMIC DNA]</scope>
    <source>
        <strain evidence="2 3">NF 2-5-3</strain>
    </source>
</reference>
<dbReference type="AlphaFoldDB" id="A0A5C6V694"/>
<dbReference type="PANTHER" id="PTHR35370">
    <property type="entry name" value="CYTOPLASMIC PROTEIN-RELATED-RELATED"/>
    <property type="match status" value="1"/>
</dbReference>
<accession>A0A5C6V694</accession>
<dbReference type="InterPro" id="IPR010272">
    <property type="entry name" value="T6SS_TssF"/>
</dbReference>
<name>A0A5C6V694_9BURK</name>
<evidence type="ECO:0000313" key="3">
    <source>
        <dbReference type="Proteomes" id="UP000321776"/>
    </source>
</evidence>
<keyword evidence="4" id="KW-1185">Reference proteome</keyword>
<evidence type="ECO:0000313" key="4">
    <source>
        <dbReference type="Proteomes" id="UP001481677"/>
    </source>
</evidence>
<comment type="caution">
    <text evidence="2">The sequence shown here is derived from an EMBL/GenBank/DDBJ whole genome shotgun (WGS) entry which is preliminary data.</text>
</comment>
<gene>
    <name evidence="2" type="primary">tssF</name>
    <name evidence="2" type="ORF">FRZ40_37975</name>
    <name evidence="1" type="ORF">V4C56_26375</name>
</gene>